<keyword evidence="1" id="KW-0812">Transmembrane</keyword>
<evidence type="ECO:0000313" key="2">
    <source>
        <dbReference type="EMBL" id="CAG6739420.1"/>
    </source>
</evidence>
<sequence length="102" mass="12460">MKTLLLSLTSSLSINYFSLFFTFQIYSLFSLLVHIIIILSFLLSFFIIRFYHLNFIYTFCEKFESWIHSIIKIQNFKFLSICVNMLEFYMHLYKTFKYQISL</sequence>
<feature type="transmembrane region" description="Helical" evidence="1">
    <location>
        <begin position="23"/>
        <end position="48"/>
    </location>
</feature>
<dbReference type="AlphaFoldDB" id="A0A8D8Z2L1"/>
<accession>A0A8D8Z2L1</accession>
<reference evidence="2" key="1">
    <citation type="submission" date="2021-05" db="EMBL/GenBank/DDBJ databases">
        <authorList>
            <person name="Alioto T."/>
            <person name="Alioto T."/>
            <person name="Gomez Garrido J."/>
        </authorList>
    </citation>
    <scope>NUCLEOTIDE SEQUENCE</scope>
</reference>
<keyword evidence="1" id="KW-1133">Transmembrane helix</keyword>
<evidence type="ECO:0000256" key="1">
    <source>
        <dbReference type="SAM" id="Phobius"/>
    </source>
</evidence>
<proteinExistence type="predicted"/>
<name>A0A8D8Z2L1_9HEMI</name>
<organism evidence="2">
    <name type="scientific">Cacopsylla melanoneura</name>
    <dbReference type="NCBI Taxonomy" id="428564"/>
    <lineage>
        <taxon>Eukaryota</taxon>
        <taxon>Metazoa</taxon>
        <taxon>Ecdysozoa</taxon>
        <taxon>Arthropoda</taxon>
        <taxon>Hexapoda</taxon>
        <taxon>Insecta</taxon>
        <taxon>Pterygota</taxon>
        <taxon>Neoptera</taxon>
        <taxon>Paraneoptera</taxon>
        <taxon>Hemiptera</taxon>
        <taxon>Sternorrhyncha</taxon>
        <taxon>Psylloidea</taxon>
        <taxon>Psyllidae</taxon>
        <taxon>Psyllinae</taxon>
        <taxon>Cacopsylla</taxon>
    </lineage>
</organism>
<protein>
    <submittedName>
        <fullName evidence="2">Uncharacterized protein</fullName>
    </submittedName>
</protein>
<keyword evidence="1" id="KW-0472">Membrane</keyword>
<dbReference type="EMBL" id="HBUF01413197">
    <property type="protein sequence ID" value="CAG6739420.1"/>
    <property type="molecule type" value="Transcribed_RNA"/>
</dbReference>